<name>A0A4S4LJK5_9AGAM</name>
<dbReference type="GO" id="GO:0006606">
    <property type="term" value="P:protein import into nucleus"/>
    <property type="evidence" value="ECO:0007669"/>
    <property type="project" value="TreeGrafter"/>
</dbReference>
<keyword evidence="6" id="KW-0811">Translocation</keyword>
<dbReference type="GO" id="GO:0016973">
    <property type="term" value="P:poly(A)+ mRNA export from nucleus"/>
    <property type="evidence" value="ECO:0007669"/>
    <property type="project" value="TreeGrafter"/>
</dbReference>
<dbReference type="InterPro" id="IPR014908">
    <property type="entry name" value="Nucleoporin_Nup133/Nup155_N"/>
</dbReference>
<keyword evidence="4" id="KW-0509">mRNA transport</keyword>
<dbReference type="GO" id="GO:0031080">
    <property type="term" value="C:nuclear pore outer ring"/>
    <property type="evidence" value="ECO:0007669"/>
    <property type="project" value="TreeGrafter"/>
</dbReference>
<dbReference type="GO" id="GO:0000972">
    <property type="term" value="P:transcription-dependent tethering of RNA polymerase II gene DNA at nuclear periphery"/>
    <property type="evidence" value="ECO:0007669"/>
    <property type="project" value="TreeGrafter"/>
</dbReference>
<dbReference type="InterPro" id="IPR007187">
    <property type="entry name" value="Nucleoporin_Nup133/Nup155_C"/>
</dbReference>
<dbReference type="InterPro" id="IPR015943">
    <property type="entry name" value="WD40/YVTN_repeat-like_dom_sf"/>
</dbReference>
<feature type="domain" description="Nucleoporin Nup133/Nup155-like N-terminal" evidence="10">
    <location>
        <begin position="90"/>
        <end position="253"/>
    </location>
</feature>
<organism evidence="11 12">
    <name type="scientific">Phellinidium pouzarii</name>
    <dbReference type="NCBI Taxonomy" id="167371"/>
    <lineage>
        <taxon>Eukaryota</taxon>
        <taxon>Fungi</taxon>
        <taxon>Dikarya</taxon>
        <taxon>Basidiomycota</taxon>
        <taxon>Agaricomycotina</taxon>
        <taxon>Agaricomycetes</taxon>
        <taxon>Hymenochaetales</taxon>
        <taxon>Hymenochaetaceae</taxon>
        <taxon>Phellinidium</taxon>
    </lineage>
</organism>
<evidence type="ECO:0000259" key="9">
    <source>
        <dbReference type="Pfam" id="PF03177"/>
    </source>
</evidence>
<dbReference type="GO" id="GO:0017056">
    <property type="term" value="F:structural constituent of nuclear pore"/>
    <property type="evidence" value="ECO:0007669"/>
    <property type="project" value="InterPro"/>
</dbReference>
<gene>
    <name evidence="11" type="ORF">EW145_g257</name>
</gene>
<proteinExistence type="inferred from homology"/>
<evidence type="ECO:0000256" key="7">
    <source>
        <dbReference type="ARBA" id="ARBA00023242"/>
    </source>
</evidence>
<dbReference type="Pfam" id="PF03177">
    <property type="entry name" value="Nucleoporin_C"/>
    <property type="match status" value="1"/>
</dbReference>
<feature type="domain" description="Nucleoporin Nup133/Nup155-like C-terminal" evidence="9">
    <location>
        <begin position="597"/>
        <end position="1190"/>
    </location>
</feature>
<dbReference type="Gene3D" id="2.130.10.10">
    <property type="entry name" value="YVTN repeat-like/Quinoprotein amine dehydrogenase"/>
    <property type="match status" value="1"/>
</dbReference>
<feature type="region of interest" description="Disordered" evidence="8">
    <location>
        <begin position="1"/>
        <end position="44"/>
    </location>
</feature>
<evidence type="ECO:0000256" key="1">
    <source>
        <dbReference type="ARBA" id="ARBA00004259"/>
    </source>
</evidence>
<comment type="similarity">
    <text evidence="2">Belongs to the nucleoporin Nup133 family.</text>
</comment>
<sequence>MFSPAPASVPRHTRHAPPTPSRRSRQPGSHFNTPGPSAGARVMSDSRMSVVSDVSMVSDDASEMEVDVGIPLHREGKHRAGVVFAQSEELTVSLLAHLPVEVLQVLRNTDFVSDAFTGDIDTRCSFCLIASVKTCFVWKHSQVLSATPTCYIFPCPNRYSDPQVPFSALVSYGTSREPGLILLSPYGETRFWDSIGLGLTGGEPTHDSVVDLRSDETITSFVYAEPQTFVATTSSGRLFLFTVTSNDGRFRIVRHAFSLTAPQSTMARLRFWGEPAPIYSSGCVTAAAICNMTDEGFDVWTCMDTSIVRWQVLKKGWEQFAFEEEVDDLLFNSLVEVFPNIDLETGLDLELLDIAFDLQNDLVLLISFNAGLEDESGMDTRPRRFYVVVRLSRNDDKFKVEAIRTVPYQTISSDKANIHPRLRLLNKGLVYCVQFGDAVALVAKDTSYANILTLKSLQDRTFGCGAVNGSPEMLFMNSDVLMKVVVDVEKINSFDSSTGRGTSIKSIMTQAILFGSNPKNPLLFTFPPDVDEESLISGAEQLSRAVLSSDIEVVHPNPDLTQQITERKDRLRFLIGFINENGALGKMSQTSRQRLATDAEKLYAAQQLWLLYCQRVNAGSSEHILLEAVVTYMENSDEGHHEDIMRALFRLQTREIGSLLPYVKLVTEETLKHVDTAGRDSDALCRGADYLLCIMQSAWSYRDTNAGVYGIAGPMLDPWTSVPLIIDIVVDFFTLMERHLTETPPEAEDAVVREARIQLPLLAAVVFRSFQERQDWLDSSAAAAEAGIESEKRTFRERFQQIRPQVLLTLLKHDMVKHAFELAEDYRDFRSLADLCHSASPIYPLTDNIHWGSVQRYIDMYKEEFTDQLYQWYIEHTELRCMFAQSELYGSYIDTFFSKHPQPSLSWVHDLGKGHWGTASATLLAQSGEILDLATRHVALSIGKLAQIAESANLSASSAPDSSVTALNAFHDGLDYVSVHQKHIKELRIILAGSKVRQSLESQVDSVVKIIAPSLGRRAFPAFLAEFKTCIKALLQNHVLGVEDISDVLTLKENAPDFPTALELVKNANGIPEARKLSAFRTVWRRIYIHDDWANIRKTANTTDTQLVEKFRGTVLYATVKDGLRRSNATRFTDIEADPEQGGSANVILPLEEAAQLPTQAELESRWPGHSDDQLAALAQDYESEKTRLEELALMPIVERVKELVVQELDMEDAGLGMEM</sequence>
<keyword evidence="12" id="KW-1185">Reference proteome</keyword>
<evidence type="ECO:0000256" key="3">
    <source>
        <dbReference type="ARBA" id="ARBA00022448"/>
    </source>
</evidence>
<dbReference type="PANTHER" id="PTHR13405:SF11">
    <property type="entry name" value="NUCLEAR PORE COMPLEX PROTEIN NUP133"/>
    <property type="match status" value="1"/>
</dbReference>
<evidence type="ECO:0000256" key="2">
    <source>
        <dbReference type="ARBA" id="ARBA00005569"/>
    </source>
</evidence>
<evidence type="ECO:0000256" key="4">
    <source>
        <dbReference type="ARBA" id="ARBA00022816"/>
    </source>
</evidence>
<dbReference type="PANTHER" id="PTHR13405">
    <property type="entry name" value="NUCLEAR PORE COMPLEX PROTEIN NUP133"/>
    <property type="match status" value="1"/>
</dbReference>
<feature type="compositionally biased region" description="Polar residues" evidence="8">
    <location>
        <begin position="26"/>
        <end position="35"/>
    </location>
</feature>
<dbReference type="Pfam" id="PF08801">
    <property type="entry name" value="Nucleoporin_N"/>
    <property type="match status" value="1"/>
</dbReference>
<keyword evidence="5" id="KW-0653">Protein transport</keyword>
<evidence type="ECO:0000313" key="11">
    <source>
        <dbReference type="EMBL" id="THH12017.1"/>
    </source>
</evidence>
<dbReference type="EMBL" id="SGPK01000005">
    <property type="protein sequence ID" value="THH12017.1"/>
    <property type="molecule type" value="Genomic_DNA"/>
</dbReference>
<evidence type="ECO:0000256" key="5">
    <source>
        <dbReference type="ARBA" id="ARBA00022927"/>
    </source>
</evidence>
<evidence type="ECO:0000256" key="6">
    <source>
        <dbReference type="ARBA" id="ARBA00023010"/>
    </source>
</evidence>
<evidence type="ECO:0000256" key="8">
    <source>
        <dbReference type="SAM" id="MobiDB-lite"/>
    </source>
</evidence>
<dbReference type="AlphaFoldDB" id="A0A4S4LJK5"/>
<dbReference type="SUPFAM" id="SSF117289">
    <property type="entry name" value="Nucleoporin domain"/>
    <property type="match status" value="1"/>
</dbReference>
<dbReference type="Gene3D" id="1.20.58.1380">
    <property type="match status" value="1"/>
</dbReference>
<comment type="caution">
    <text evidence="11">The sequence shown here is derived from an EMBL/GenBank/DDBJ whole genome shotgun (WGS) entry which is preliminary data.</text>
</comment>
<evidence type="ECO:0000313" key="12">
    <source>
        <dbReference type="Proteomes" id="UP000308199"/>
    </source>
</evidence>
<comment type="subcellular location">
    <subcellularLocation>
        <location evidence="1">Nucleus envelope</location>
    </subcellularLocation>
</comment>
<keyword evidence="7" id="KW-0539">Nucleus</keyword>
<keyword evidence="3" id="KW-0813">Transport</keyword>
<dbReference type="InterPro" id="IPR037624">
    <property type="entry name" value="Nup133-like"/>
</dbReference>
<evidence type="ECO:0000259" key="10">
    <source>
        <dbReference type="Pfam" id="PF08801"/>
    </source>
</evidence>
<evidence type="ECO:0008006" key="13">
    <source>
        <dbReference type="Google" id="ProtNLM"/>
    </source>
</evidence>
<reference evidence="11 12" key="1">
    <citation type="submission" date="2019-02" db="EMBL/GenBank/DDBJ databases">
        <title>Genome sequencing of the rare red list fungi Phellinidium pouzarii.</title>
        <authorList>
            <person name="Buettner E."/>
            <person name="Kellner H."/>
        </authorList>
    </citation>
    <scope>NUCLEOTIDE SEQUENCE [LARGE SCALE GENOMIC DNA]</scope>
    <source>
        <strain evidence="11 12">DSM 108285</strain>
    </source>
</reference>
<accession>A0A4S4LJK5</accession>
<dbReference type="Proteomes" id="UP000308199">
    <property type="component" value="Unassembled WGS sequence"/>
</dbReference>
<dbReference type="OrthoDB" id="103454at2759"/>
<protein>
    <recommendedName>
        <fullName evidence="13">Nucleoporin Nup133/Nup155-like C-terminal domain-containing protein</fullName>
    </recommendedName>
</protein>